<sequence>MTSRIETIPGFSSRILHTERDIFVYLPPGYDANPGVAFPVLYMHDGQYMFAEDRFGDSWNVHKTLNRLIGEGNLEEIIVVAVSSLSHVQRLSEYFHDVPSAREAFPSEWSGALFEQFLIDEVKTHIDRTYRTLPDRQHTGMIGSSAGGLLSYHIGFRRPDVFGKIGIMSPFFFYTVWDGAQRTEIQIYESFNTKPPIRVWLDMGGAEGLLTVSQARSVADEMIGNGFKAGHDLAFFLDPEAAHTQQAWADRIQAPLLYMFGKTGTPQSIRLYGRTIIGLWGLKVRLYPNVSYDSGFVMSLLEAEYDVANPDMATVAADGSVTAYQIGTTEVTVRYAGLQSTVALEVVPEIKETVQIDITIEVPLDTPKDDRIYAGFEIPKAEDGLYRGSYVLPRDLKFDVPIINEFGRFEKNYVNRRFSTENDASFHFKIAEWE</sequence>
<keyword evidence="2" id="KW-1185">Reference proteome</keyword>
<dbReference type="GO" id="GO:0016787">
    <property type="term" value="F:hydrolase activity"/>
    <property type="evidence" value="ECO:0007669"/>
    <property type="project" value="UniProtKB-KW"/>
</dbReference>
<dbReference type="Proteomes" id="UP000640274">
    <property type="component" value="Unassembled WGS sequence"/>
</dbReference>
<name>A0A934J5E7_9BACL</name>
<dbReference type="EMBL" id="JAELUP010000012">
    <property type="protein sequence ID" value="MBJ6360658.1"/>
    <property type="molecule type" value="Genomic_DNA"/>
</dbReference>
<gene>
    <name evidence="1" type="ORF">JFN88_04895</name>
</gene>
<protein>
    <submittedName>
        <fullName evidence="1">Alpha/beta hydrolase</fullName>
    </submittedName>
</protein>
<dbReference type="PANTHER" id="PTHR48098:SF6">
    <property type="entry name" value="FERRI-BACILLIBACTIN ESTERASE BESA"/>
    <property type="match status" value="1"/>
</dbReference>
<dbReference type="SUPFAM" id="SSF53474">
    <property type="entry name" value="alpha/beta-Hydrolases"/>
    <property type="match status" value="1"/>
</dbReference>
<comment type="caution">
    <text evidence="1">The sequence shown here is derived from an EMBL/GenBank/DDBJ whole genome shotgun (WGS) entry which is preliminary data.</text>
</comment>
<dbReference type="RefSeq" id="WP_199018209.1">
    <property type="nucleotide sequence ID" value="NZ_JAELUP010000012.1"/>
</dbReference>
<dbReference type="PANTHER" id="PTHR48098">
    <property type="entry name" value="ENTEROCHELIN ESTERASE-RELATED"/>
    <property type="match status" value="1"/>
</dbReference>
<accession>A0A934J5E7</accession>
<dbReference type="InterPro" id="IPR050583">
    <property type="entry name" value="Mycobacterial_A85_antigen"/>
</dbReference>
<dbReference type="Gene3D" id="2.60.40.1080">
    <property type="match status" value="1"/>
</dbReference>
<dbReference type="InterPro" id="IPR000801">
    <property type="entry name" value="Esterase-like"/>
</dbReference>
<dbReference type="Pfam" id="PF00756">
    <property type="entry name" value="Esterase"/>
    <property type="match status" value="1"/>
</dbReference>
<proteinExistence type="predicted"/>
<keyword evidence="1" id="KW-0378">Hydrolase</keyword>
<evidence type="ECO:0000313" key="1">
    <source>
        <dbReference type="EMBL" id="MBJ6360658.1"/>
    </source>
</evidence>
<dbReference type="AlphaFoldDB" id="A0A934J5E7"/>
<dbReference type="Gene3D" id="3.40.50.1820">
    <property type="entry name" value="alpha/beta hydrolase"/>
    <property type="match status" value="1"/>
</dbReference>
<evidence type="ECO:0000313" key="2">
    <source>
        <dbReference type="Proteomes" id="UP000640274"/>
    </source>
</evidence>
<organism evidence="1 2">
    <name type="scientific">Paenibacillus roseus</name>
    <dbReference type="NCBI Taxonomy" id="2798579"/>
    <lineage>
        <taxon>Bacteria</taxon>
        <taxon>Bacillati</taxon>
        <taxon>Bacillota</taxon>
        <taxon>Bacilli</taxon>
        <taxon>Bacillales</taxon>
        <taxon>Paenibacillaceae</taxon>
        <taxon>Paenibacillus</taxon>
    </lineage>
</organism>
<reference evidence="1" key="1">
    <citation type="submission" date="2020-12" db="EMBL/GenBank/DDBJ databases">
        <authorList>
            <person name="Huq M.A."/>
        </authorList>
    </citation>
    <scope>NUCLEOTIDE SEQUENCE</scope>
    <source>
        <strain evidence="1">MAHUQ-46</strain>
    </source>
</reference>
<dbReference type="InterPro" id="IPR029058">
    <property type="entry name" value="AB_hydrolase_fold"/>
</dbReference>